<dbReference type="GO" id="GO:0005829">
    <property type="term" value="C:cytosol"/>
    <property type="evidence" value="ECO:0007669"/>
    <property type="project" value="TreeGrafter"/>
</dbReference>
<evidence type="ECO:0000256" key="2">
    <source>
        <dbReference type="ARBA" id="ARBA00023002"/>
    </source>
</evidence>
<dbReference type="GO" id="GO:0051287">
    <property type="term" value="F:NAD binding"/>
    <property type="evidence" value="ECO:0007669"/>
    <property type="project" value="InterPro"/>
</dbReference>
<dbReference type="CDD" id="cd12168">
    <property type="entry name" value="Mand_dh_like"/>
    <property type="match status" value="1"/>
</dbReference>
<dbReference type="InterPro" id="IPR029753">
    <property type="entry name" value="D-isomer_DH_CS"/>
</dbReference>
<dbReference type="Gene3D" id="3.40.50.720">
    <property type="entry name" value="NAD(P)-binding Rossmann-like Domain"/>
    <property type="match status" value="2"/>
</dbReference>
<evidence type="ECO:0000313" key="7">
    <source>
        <dbReference type="Proteomes" id="UP000217199"/>
    </source>
</evidence>
<evidence type="ECO:0000256" key="3">
    <source>
        <dbReference type="RuleBase" id="RU003719"/>
    </source>
</evidence>
<proteinExistence type="inferred from homology"/>
<evidence type="ECO:0000256" key="1">
    <source>
        <dbReference type="ARBA" id="ARBA00005854"/>
    </source>
</evidence>
<dbReference type="FunCoup" id="A0A286UUD3">
    <property type="interactions" value="288"/>
</dbReference>
<keyword evidence="7" id="KW-1185">Reference proteome</keyword>
<dbReference type="Pfam" id="PF02826">
    <property type="entry name" value="2-Hacid_dh_C"/>
    <property type="match status" value="1"/>
</dbReference>
<feature type="domain" description="D-isomer specific 2-hydroxyacid dehydrogenase catalytic" evidence="4">
    <location>
        <begin position="12"/>
        <end position="323"/>
    </location>
</feature>
<dbReference type="Pfam" id="PF00389">
    <property type="entry name" value="2-Hacid_dh"/>
    <property type="match status" value="1"/>
</dbReference>
<organism evidence="6 7">
    <name type="scientific">Pyrrhoderma noxium</name>
    <dbReference type="NCBI Taxonomy" id="2282107"/>
    <lineage>
        <taxon>Eukaryota</taxon>
        <taxon>Fungi</taxon>
        <taxon>Dikarya</taxon>
        <taxon>Basidiomycota</taxon>
        <taxon>Agaricomycotina</taxon>
        <taxon>Agaricomycetes</taxon>
        <taxon>Hymenochaetales</taxon>
        <taxon>Hymenochaetaceae</taxon>
        <taxon>Pyrrhoderma</taxon>
    </lineage>
</organism>
<dbReference type="PANTHER" id="PTHR10996:SF257">
    <property type="entry name" value="GLYOXYLATE REDUCTASE 1"/>
    <property type="match status" value="1"/>
</dbReference>
<dbReference type="PANTHER" id="PTHR10996">
    <property type="entry name" value="2-HYDROXYACID DEHYDROGENASE-RELATED"/>
    <property type="match status" value="1"/>
</dbReference>
<comment type="caution">
    <text evidence="6">The sequence shown here is derived from an EMBL/GenBank/DDBJ whole genome shotgun (WGS) entry which is preliminary data.</text>
</comment>
<dbReference type="OrthoDB" id="9991913at2759"/>
<dbReference type="GO" id="GO:0030267">
    <property type="term" value="F:glyoxylate reductase (NADPH) activity"/>
    <property type="evidence" value="ECO:0007669"/>
    <property type="project" value="TreeGrafter"/>
</dbReference>
<dbReference type="AlphaFoldDB" id="A0A286UUD3"/>
<reference evidence="6 7" key="1">
    <citation type="journal article" date="2017" name="Mol. Ecol.">
        <title>Comparative and population genomic landscape of Phellinus noxius: A hypervariable fungus causing root rot in trees.</title>
        <authorList>
            <person name="Chung C.L."/>
            <person name="Lee T.J."/>
            <person name="Akiba M."/>
            <person name="Lee H.H."/>
            <person name="Kuo T.H."/>
            <person name="Liu D."/>
            <person name="Ke H.M."/>
            <person name="Yokoi T."/>
            <person name="Roa M.B."/>
            <person name="Lu M.J."/>
            <person name="Chang Y.Y."/>
            <person name="Ann P.J."/>
            <person name="Tsai J.N."/>
            <person name="Chen C.Y."/>
            <person name="Tzean S.S."/>
            <person name="Ota Y."/>
            <person name="Hattori T."/>
            <person name="Sahashi N."/>
            <person name="Liou R.F."/>
            <person name="Kikuchi T."/>
            <person name="Tsai I.J."/>
        </authorList>
    </citation>
    <scope>NUCLEOTIDE SEQUENCE [LARGE SCALE GENOMIC DNA]</scope>
    <source>
        <strain evidence="6 7">FFPRI411160</strain>
    </source>
</reference>
<dbReference type="InterPro" id="IPR006139">
    <property type="entry name" value="D-isomer_2_OHA_DH_cat_dom"/>
</dbReference>
<dbReference type="SUPFAM" id="SSF51735">
    <property type="entry name" value="NAD(P)-binding Rossmann-fold domains"/>
    <property type="match status" value="1"/>
</dbReference>
<evidence type="ECO:0000259" key="5">
    <source>
        <dbReference type="Pfam" id="PF02826"/>
    </source>
</evidence>
<keyword evidence="2 3" id="KW-0560">Oxidoreductase</keyword>
<evidence type="ECO:0000313" key="6">
    <source>
        <dbReference type="EMBL" id="PAV23203.1"/>
    </source>
</evidence>
<dbReference type="SUPFAM" id="SSF52283">
    <property type="entry name" value="Formate/glycerate dehydrogenase catalytic domain-like"/>
    <property type="match status" value="1"/>
</dbReference>
<dbReference type="InterPro" id="IPR036291">
    <property type="entry name" value="NAD(P)-bd_dom_sf"/>
</dbReference>
<dbReference type="Proteomes" id="UP000217199">
    <property type="component" value="Unassembled WGS sequence"/>
</dbReference>
<dbReference type="STRING" id="2282107.A0A286UUD3"/>
<dbReference type="GO" id="GO:0016618">
    <property type="term" value="F:hydroxypyruvate reductase [NAD(P)H] activity"/>
    <property type="evidence" value="ECO:0007669"/>
    <property type="project" value="TreeGrafter"/>
</dbReference>
<sequence length="343" mass="37648">MAGPKVIICGDIVWAHEETKQLLGSIAEVVVMDSQTREDFLRELKPGGRYDGTVGIYRHNESANRIGVFDEEIIRSLPSTVAWIAHNGAGYDQIDVLACKARGIIVSNTPGAVDDATATTALYLTISSLRQFARAEQNIRAKNWKSGLAPAHDPSEKTLAILGLGGIACRLVELVRPFNMRILYHSRNPNPNALKEAEYFPAERVDEMYAQADILSVHVPLRKDTEGIVGEKVIRSLKRGAIIVNTARGKVIDEAAMIRALEDGHLSAVGLDVFPDEPNVNPRWFDFPQATLLPHMGTETQESQRKMEVRALSNLRGYLTKGVGDDIVPELKGTAVKPLPKLA</sequence>
<feature type="domain" description="D-isomer specific 2-hydroxyacid dehydrogenase NAD-binding" evidence="5">
    <location>
        <begin position="124"/>
        <end position="297"/>
    </location>
</feature>
<accession>A0A286UUD3</accession>
<dbReference type="PROSITE" id="PS00670">
    <property type="entry name" value="D_2_HYDROXYACID_DH_2"/>
    <property type="match status" value="1"/>
</dbReference>
<dbReference type="InterPro" id="IPR050223">
    <property type="entry name" value="D-isomer_2-hydroxyacid_DH"/>
</dbReference>
<dbReference type="InterPro" id="IPR006140">
    <property type="entry name" value="D-isomer_DH_NAD-bd"/>
</dbReference>
<gene>
    <name evidence="6" type="ORF">PNOK_0027100</name>
</gene>
<dbReference type="EMBL" id="NBII01000001">
    <property type="protein sequence ID" value="PAV23203.1"/>
    <property type="molecule type" value="Genomic_DNA"/>
</dbReference>
<protein>
    <submittedName>
        <fullName evidence="6">2-hydroxyacid dehydrogenase</fullName>
    </submittedName>
</protein>
<comment type="similarity">
    <text evidence="1 3">Belongs to the D-isomer specific 2-hydroxyacid dehydrogenase family.</text>
</comment>
<dbReference type="InParanoid" id="A0A286UUD3"/>
<evidence type="ECO:0000259" key="4">
    <source>
        <dbReference type="Pfam" id="PF00389"/>
    </source>
</evidence>
<name>A0A286UUD3_9AGAM</name>
<dbReference type="PROSITE" id="PS00671">
    <property type="entry name" value="D_2_HYDROXYACID_DH_3"/>
    <property type="match status" value="1"/>
</dbReference>